<dbReference type="OrthoDB" id="4943428at2"/>
<dbReference type="EMBL" id="PRKW01000004">
    <property type="protein sequence ID" value="PPB48999.1"/>
    <property type="molecule type" value="Genomic_DNA"/>
</dbReference>
<reference evidence="1 2" key="1">
    <citation type="journal article" date="2014" name="Int. J. Syst. Evol. Microbiol.">
        <title>Arthrobacter pityocampae sp. nov., isolated from Thaumetopoea pityocampa (Lep., Thaumetopoeidae).</title>
        <authorList>
            <person name="Ince I.A."/>
            <person name="Demirbag Z."/>
            <person name="Kati H."/>
        </authorList>
    </citation>
    <scope>NUCLEOTIDE SEQUENCE [LARGE SCALE GENOMIC DNA]</scope>
    <source>
        <strain evidence="1 2">Tp2</strain>
    </source>
</reference>
<evidence type="ECO:0008006" key="3">
    <source>
        <dbReference type="Google" id="ProtNLM"/>
    </source>
</evidence>
<evidence type="ECO:0000313" key="1">
    <source>
        <dbReference type="EMBL" id="PPB48999.1"/>
    </source>
</evidence>
<comment type="caution">
    <text evidence="1">The sequence shown here is derived from an EMBL/GenBank/DDBJ whole genome shotgun (WGS) entry which is preliminary data.</text>
</comment>
<dbReference type="Gene3D" id="3.40.1680.10">
    <property type="entry name" value="yp_829618.1 domain like"/>
    <property type="match status" value="1"/>
</dbReference>
<dbReference type="Proteomes" id="UP000239297">
    <property type="component" value="Unassembled WGS sequence"/>
</dbReference>
<accession>A0A2S5IWR7</accession>
<keyword evidence="2" id="KW-1185">Reference proteome</keyword>
<name>A0A2S5IWR7_9MICC</name>
<proteinExistence type="predicted"/>
<dbReference type="RefSeq" id="WP_104121440.1">
    <property type="nucleotide sequence ID" value="NZ_PRKW01000004.1"/>
</dbReference>
<evidence type="ECO:0000313" key="2">
    <source>
        <dbReference type="Proteomes" id="UP000239297"/>
    </source>
</evidence>
<gene>
    <name evidence="1" type="ORF">C4K88_09750</name>
</gene>
<dbReference type="AlphaFoldDB" id="A0A2S5IWR7"/>
<protein>
    <recommendedName>
        <fullName evidence="3">STAS/SEC14 domain-containing protein</fullName>
    </recommendedName>
</protein>
<dbReference type="Gene3D" id="3.40.970.30">
    <property type="entry name" value="yp_829618.1 like domains"/>
    <property type="match status" value="1"/>
</dbReference>
<organism evidence="1 2">
    <name type="scientific">Arthrobacter pityocampae</name>
    <dbReference type="NCBI Taxonomy" id="547334"/>
    <lineage>
        <taxon>Bacteria</taxon>
        <taxon>Bacillati</taxon>
        <taxon>Actinomycetota</taxon>
        <taxon>Actinomycetes</taxon>
        <taxon>Micrococcales</taxon>
        <taxon>Micrococcaceae</taxon>
        <taxon>Arthrobacter</taxon>
    </lineage>
</organism>
<sequence>MADFTITHDAGILAVLWRPGVRIGPAQLDVLANTITHFPHWHVSPVLVHLDLVRHITQPARRMLVAYHHAGPIGLTGQDPVDRVLAAFIVQSPSRTRYFTDSGEARAWLSSVGTASGRPVPAG</sequence>